<feature type="compositionally biased region" description="Pro residues" evidence="8">
    <location>
        <begin position="475"/>
        <end position="489"/>
    </location>
</feature>
<evidence type="ECO:0000313" key="10">
    <source>
        <dbReference type="Proteomes" id="UP001497512"/>
    </source>
</evidence>
<evidence type="ECO:0000313" key="9">
    <source>
        <dbReference type="EMBL" id="CAK9213802.1"/>
    </source>
</evidence>
<name>A0ABP0U6E5_9BRYO</name>
<keyword evidence="7" id="KW-0998">Cell outer membrane</keyword>
<evidence type="ECO:0000256" key="4">
    <source>
        <dbReference type="ARBA" id="ARBA00022525"/>
    </source>
</evidence>
<evidence type="ECO:0000256" key="3">
    <source>
        <dbReference type="ARBA" id="ARBA00004613"/>
    </source>
</evidence>
<dbReference type="InterPro" id="IPR003368">
    <property type="entry name" value="POMP_repeat"/>
</dbReference>
<comment type="subcellular location">
    <subcellularLocation>
        <location evidence="1">Cell envelope</location>
    </subcellularLocation>
    <subcellularLocation>
        <location evidence="2">Cell outer membrane</location>
    </subcellularLocation>
    <subcellularLocation>
        <location evidence="3">Secreted</location>
    </subcellularLocation>
</comment>
<dbReference type="PANTHER" id="PTHR31656">
    <property type="entry name" value="ROOT CAP DOMAIN-CONTAINING PROTEIN"/>
    <property type="match status" value="1"/>
</dbReference>
<dbReference type="SUPFAM" id="SSF51126">
    <property type="entry name" value="Pectin lyase-like"/>
    <property type="match status" value="1"/>
</dbReference>
<evidence type="ECO:0000256" key="7">
    <source>
        <dbReference type="ARBA" id="ARBA00023237"/>
    </source>
</evidence>
<feature type="compositionally biased region" description="Pro residues" evidence="8">
    <location>
        <begin position="533"/>
        <end position="542"/>
    </location>
</feature>
<feature type="compositionally biased region" description="Pro residues" evidence="8">
    <location>
        <begin position="452"/>
        <end position="468"/>
    </location>
</feature>
<keyword evidence="4" id="KW-0964">Secreted</keyword>
<keyword evidence="6" id="KW-0472">Membrane</keyword>
<organism evidence="9 10">
    <name type="scientific">Sphagnum troendelagicum</name>
    <dbReference type="NCBI Taxonomy" id="128251"/>
    <lineage>
        <taxon>Eukaryota</taxon>
        <taxon>Viridiplantae</taxon>
        <taxon>Streptophyta</taxon>
        <taxon>Embryophyta</taxon>
        <taxon>Bryophyta</taxon>
        <taxon>Sphagnophytina</taxon>
        <taxon>Sphagnopsida</taxon>
        <taxon>Sphagnales</taxon>
        <taxon>Sphagnaceae</taxon>
        <taxon>Sphagnum</taxon>
    </lineage>
</organism>
<proteinExistence type="predicted"/>
<dbReference type="Proteomes" id="UP001497512">
    <property type="component" value="Chromosome 19"/>
</dbReference>
<keyword evidence="10" id="KW-1185">Reference proteome</keyword>
<protein>
    <submittedName>
        <fullName evidence="9">Uncharacterized protein</fullName>
    </submittedName>
</protein>
<dbReference type="InterPro" id="IPR011050">
    <property type="entry name" value="Pectin_lyase_fold/virulence"/>
</dbReference>
<gene>
    <name evidence="9" type="ORF">CSSPTR1EN2_LOCUS11992</name>
</gene>
<evidence type="ECO:0000256" key="6">
    <source>
        <dbReference type="ARBA" id="ARBA00023136"/>
    </source>
</evidence>
<sequence>MFSLKVFLSRMVSNRLQVQLNNQIVARPTPRSFQDHAVHLNPLLANPADCHLETMHERVNELPHSSGHLLGFATVNTTTKWWKPAQCSDILCLVESLLAKNPNIIIDHDIDVSGSLPLPTVTSKTTILGICLYQPCILDAKGMGQIFVVGVSGYLTIKNLELTGGYCSEGSAVLVSGAGPNTEGITGGKLLALNILFSNNTATGAGGAVMVKAGASMYLQNSIFQQNKAVFGGAIFIGSTEDFPTEGCGIVGSSCGTVSNTAFWWNEADLGGAVYIEDASVNCAENGGHKFECTTCSFQDNSAKNYGGAILLAWRSSGAIGHIKETNFVNNTAGLSGADIETQPGLDSAHGVELNVYECMFSGSPSQGGKAVAVKAFANATFTKCVFSTNNSVGCGGRSCSFCPQPGSFPQVSVALCPTAPLQLCDWVPPECANPSPSHSPPPASPLSNMSIPPPSSPSPTMSPPPVSPLSNTSIPPPSPSPTMSPPPLSYLSPPIITPTPPSRKSRPPFGIWKRRRSPPMAPPPGGAIESAPPAPPPPPGETTPLPGNKHLHHRGRIIGDPHFFGKHGERFDFHGRSNRDYCVLTDKDLQINMHLFRGVRKGSTFISMIGMLFKEDAILINAQSNANATQFSHTWTVHINDVELQDTQHQMTTSSGVSVIRYPTSVEVAVIGFVRINMNIVRATSRSHGSRANYINFEMTEVKVSPSVHGVLGQTYQETNRTYQKLHEAHGKKPIRATVTLVDGVETDYITSGILASDCKFSSFEGMKPNTTRVQRVLMEKRHNPFSGTADEELVSMCTGFGDRDTLCINHIQLEDLD</sequence>
<dbReference type="Pfam" id="PF02415">
    <property type="entry name" value="Chlam_PMP"/>
    <property type="match status" value="2"/>
</dbReference>
<evidence type="ECO:0000256" key="8">
    <source>
        <dbReference type="SAM" id="MobiDB-lite"/>
    </source>
</evidence>
<dbReference type="EMBL" id="OZ019911">
    <property type="protein sequence ID" value="CAK9213802.1"/>
    <property type="molecule type" value="Genomic_DNA"/>
</dbReference>
<keyword evidence="5" id="KW-0732">Signal</keyword>
<evidence type="ECO:0000256" key="2">
    <source>
        <dbReference type="ARBA" id="ARBA00004442"/>
    </source>
</evidence>
<evidence type="ECO:0000256" key="5">
    <source>
        <dbReference type="ARBA" id="ARBA00022729"/>
    </source>
</evidence>
<accession>A0ABP0U6E5</accession>
<evidence type="ECO:0000256" key="1">
    <source>
        <dbReference type="ARBA" id="ARBA00004196"/>
    </source>
</evidence>
<reference evidence="9" key="1">
    <citation type="submission" date="2024-02" db="EMBL/GenBank/DDBJ databases">
        <authorList>
            <consortium name="ELIXIR-Norway"/>
            <consortium name="Elixir Norway"/>
        </authorList>
    </citation>
    <scope>NUCLEOTIDE SEQUENCE</scope>
</reference>
<feature type="region of interest" description="Disordered" evidence="8">
    <location>
        <begin position="433"/>
        <end position="546"/>
    </location>
</feature>